<dbReference type="PANTHER" id="PTHR33992">
    <property type="entry name" value="RIBONUCLEASE P PROTEIN COMPONENT"/>
    <property type="match status" value="1"/>
</dbReference>
<dbReference type="Gene3D" id="3.30.230.10">
    <property type="match status" value="1"/>
</dbReference>
<dbReference type="Pfam" id="PF00825">
    <property type="entry name" value="Ribonuclease_P"/>
    <property type="match status" value="1"/>
</dbReference>
<evidence type="ECO:0000256" key="6">
    <source>
        <dbReference type="ARBA" id="ARBA00022884"/>
    </source>
</evidence>
<evidence type="ECO:0000256" key="3">
    <source>
        <dbReference type="ARBA" id="ARBA00022722"/>
    </source>
</evidence>
<evidence type="ECO:0000256" key="5">
    <source>
        <dbReference type="ARBA" id="ARBA00022801"/>
    </source>
</evidence>
<dbReference type="PANTHER" id="PTHR33992:SF1">
    <property type="entry name" value="RIBONUCLEASE P PROTEIN COMPONENT"/>
    <property type="match status" value="1"/>
</dbReference>
<dbReference type="Proteomes" id="UP001589610">
    <property type="component" value="Unassembled WGS sequence"/>
</dbReference>
<sequence length="140" mass="15212">MPAGDGRTCPGSPRSLVLPSGSRMRRGDEFAGAIRRGSRVGRPTLVAHLGMRSDTDTPPLVGFVVSRAVGGAVIRNRVKRQLRHLMRDRLDRLPRGSLLVVRANPPAASARSERIAAELDVALDRLLRRLEPPGAHMDGR</sequence>
<evidence type="ECO:0000313" key="11">
    <source>
        <dbReference type="Proteomes" id="UP001589610"/>
    </source>
</evidence>
<keyword evidence="5 7" id="KW-0378">Hydrolase</keyword>
<dbReference type="NCBIfam" id="TIGR00188">
    <property type="entry name" value="rnpA"/>
    <property type="match status" value="1"/>
</dbReference>
<dbReference type="PROSITE" id="PS00648">
    <property type="entry name" value="RIBONUCLEASE_P"/>
    <property type="match status" value="1"/>
</dbReference>
<comment type="subunit">
    <text evidence="7">Consists of a catalytic RNA component (M1 or rnpB) and a protein subunit.</text>
</comment>
<keyword evidence="4 7" id="KW-0255">Endonuclease</keyword>
<dbReference type="InterPro" id="IPR020568">
    <property type="entry name" value="Ribosomal_Su5_D2-typ_SF"/>
</dbReference>
<dbReference type="EC" id="3.1.26.5" evidence="7 8"/>
<dbReference type="InterPro" id="IPR000100">
    <property type="entry name" value="RNase_P"/>
</dbReference>
<evidence type="ECO:0000256" key="9">
    <source>
        <dbReference type="SAM" id="MobiDB-lite"/>
    </source>
</evidence>
<name>A0ABV5TCM4_9ACTN</name>
<evidence type="ECO:0000256" key="8">
    <source>
        <dbReference type="NCBIfam" id="TIGR00188"/>
    </source>
</evidence>
<protein>
    <recommendedName>
        <fullName evidence="7 8">Ribonuclease P protein component</fullName>
        <shortName evidence="7">RNase P protein</shortName>
        <shortName evidence="7">RNaseP protein</shortName>
        <ecNumber evidence="7 8">3.1.26.5</ecNumber>
    </recommendedName>
    <alternativeName>
        <fullName evidence="7">Protein C5</fullName>
    </alternativeName>
</protein>
<keyword evidence="11" id="KW-1185">Reference proteome</keyword>
<comment type="caution">
    <text evidence="10">The sequence shown here is derived from an EMBL/GenBank/DDBJ whole genome shotgun (WGS) entry which is preliminary data.</text>
</comment>
<organism evidence="10 11">
    <name type="scientific">Streptosporangium vulgare</name>
    <dbReference type="NCBI Taxonomy" id="46190"/>
    <lineage>
        <taxon>Bacteria</taxon>
        <taxon>Bacillati</taxon>
        <taxon>Actinomycetota</taxon>
        <taxon>Actinomycetes</taxon>
        <taxon>Streptosporangiales</taxon>
        <taxon>Streptosporangiaceae</taxon>
        <taxon>Streptosporangium</taxon>
    </lineage>
</organism>
<keyword evidence="2 7" id="KW-0819">tRNA processing</keyword>
<dbReference type="InterPro" id="IPR020539">
    <property type="entry name" value="RNase_P_CS"/>
</dbReference>
<dbReference type="RefSeq" id="WP_344744246.1">
    <property type="nucleotide sequence ID" value="NZ_BAAAWW010000041.1"/>
</dbReference>
<dbReference type="SUPFAM" id="SSF54211">
    <property type="entry name" value="Ribosomal protein S5 domain 2-like"/>
    <property type="match status" value="1"/>
</dbReference>
<evidence type="ECO:0000313" key="10">
    <source>
        <dbReference type="EMBL" id="MFB9676852.1"/>
    </source>
</evidence>
<evidence type="ECO:0000256" key="4">
    <source>
        <dbReference type="ARBA" id="ARBA00022759"/>
    </source>
</evidence>
<gene>
    <name evidence="7 10" type="primary">rnpA</name>
    <name evidence="10" type="ORF">ACFFRH_15320</name>
</gene>
<proteinExistence type="inferred from homology"/>
<dbReference type="InterPro" id="IPR014721">
    <property type="entry name" value="Ribsml_uS5_D2-typ_fold_subgr"/>
</dbReference>
<comment type="catalytic activity">
    <reaction evidence="7">
        <text>Endonucleolytic cleavage of RNA, removing 5'-extranucleotides from tRNA precursor.</text>
        <dbReference type="EC" id="3.1.26.5"/>
    </reaction>
</comment>
<evidence type="ECO:0000256" key="7">
    <source>
        <dbReference type="HAMAP-Rule" id="MF_00227"/>
    </source>
</evidence>
<dbReference type="GO" id="GO:0004526">
    <property type="term" value="F:ribonuclease P activity"/>
    <property type="evidence" value="ECO:0007669"/>
    <property type="project" value="UniProtKB-EC"/>
</dbReference>
<reference evidence="10 11" key="1">
    <citation type="submission" date="2024-09" db="EMBL/GenBank/DDBJ databases">
        <authorList>
            <person name="Sun Q."/>
            <person name="Mori K."/>
        </authorList>
    </citation>
    <scope>NUCLEOTIDE SEQUENCE [LARGE SCALE GENOMIC DNA]</scope>
    <source>
        <strain evidence="10 11">JCM 3028</strain>
    </source>
</reference>
<evidence type="ECO:0000256" key="2">
    <source>
        <dbReference type="ARBA" id="ARBA00022694"/>
    </source>
</evidence>
<feature type="region of interest" description="Disordered" evidence="9">
    <location>
        <begin position="1"/>
        <end position="23"/>
    </location>
</feature>
<keyword evidence="3 7" id="KW-0540">Nuclease</keyword>
<comment type="similarity">
    <text evidence="7">Belongs to the RnpA family.</text>
</comment>
<comment type="function">
    <text evidence="1 7">RNaseP catalyzes the removal of the 5'-leader sequence from pre-tRNA to produce the mature 5'-terminus. It can also cleave other RNA substrates such as 4.5S RNA. The protein component plays an auxiliary but essential role in vivo by binding to the 5'-leader sequence and broadening the substrate specificity of the ribozyme.</text>
</comment>
<dbReference type="EMBL" id="JBHMBS010000006">
    <property type="protein sequence ID" value="MFB9676852.1"/>
    <property type="molecule type" value="Genomic_DNA"/>
</dbReference>
<accession>A0ABV5TCM4</accession>
<evidence type="ECO:0000256" key="1">
    <source>
        <dbReference type="ARBA" id="ARBA00002663"/>
    </source>
</evidence>
<dbReference type="HAMAP" id="MF_00227">
    <property type="entry name" value="RNase_P"/>
    <property type="match status" value="1"/>
</dbReference>
<keyword evidence="6 7" id="KW-0694">RNA-binding</keyword>